<dbReference type="RefSeq" id="XP_002678412.1">
    <property type="nucleotide sequence ID" value="XM_002678366.1"/>
</dbReference>
<evidence type="ECO:0000313" key="9">
    <source>
        <dbReference type="Proteomes" id="UP000006671"/>
    </source>
</evidence>
<evidence type="ECO:0000313" key="8">
    <source>
        <dbReference type="EMBL" id="EFC45668.1"/>
    </source>
</evidence>
<dbReference type="GO" id="GO:0005886">
    <property type="term" value="C:plasma membrane"/>
    <property type="evidence" value="ECO:0007669"/>
    <property type="project" value="TreeGrafter"/>
</dbReference>
<keyword evidence="3 6" id="KW-1133">Transmembrane helix</keyword>
<keyword evidence="2 6" id="KW-0812">Transmembrane</keyword>
<protein>
    <submittedName>
        <fullName evidence="8">Predicted protein</fullName>
    </submittedName>
</protein>
<dbReference type="PROSITE" id="PS51380">
    <property type="entry name" value="EXS"/>
    <property type="match status" value="1"/>
</dbReference>
<feature type="transmembrane region" description="Helical" evidence="6">
    <location>
        <begin position="116"/>
        <end position="141"/>
    </location>
</feature>
<keyword evidence="9" id="KW-1185">Reference proteome</keyword>
<evidence type="ECO:0000256" key="5">
    <source>
        <dbReference type="SAM" id="MobiDB-lite"/>
    </source>
</evidence>
<feature type="compositionally biased region" description="Low complexity" evidence="5">
    <location>
        <begin position="341"/>
        <end position="353"/>
    </location>
</feature>
<dbReference type="PANTHER" id="PTHR10783:SF103">
    <property type="entry name" value="SOLUTE CARRIER FAMILY 53 MEMBER 1"/>
    <property type="match status" value="1"/>
</dbReference>
<dbReference type="Pfam" id="PF03124">
    <property type="entry name" value="EXS"/>
    <property type="match status" value="1"/>
</dbReference>
<dbReference type="GeneID" id="8857196"/>
<dbReference type="PANTHER" id="PTHR10783">
    <property type="entry name" value="XENOTROPIC AND POLYTROPIC RETROVIRUS RECEPTOR 1-RELATED"/>
    <property type="match status" value="1"/>
</dbReference>
<proteinExistence type="predicted"/>
<comment type="subcellular location">
    <subcellularLocation>
        <location evidence="1">Membrane</location>
        <topology evidence="1">Multi-pass membrane protein</topology>
    </subcellularLocation>
</comment>
<dbReference type="OrthoDB" id="9970435at2759"/>
<evidence type="ECO:0000259" key="7">
    <source>
        <dbReference type="PROSITE" id="PS51380"/>
    </source>
</evidence>
<dbReference type="STRING" id="5762.D2VC15"/>
<dbReference type="FunCoup" id="D2VC15">
    <property type="interactions" value="261"/>
</dbReference>
<feature type="domain" description="EXS" evidence="7">
    <location>
        <begin position="49"/>
        <end position="255"/>
    </location>
</feature>
<dbReference type="InParanoid" id="D2VC15"/>
<evidence type="ECO:0000256" key="3">
    <source>
        <dbReference type="ARBA" id="ARBA00022989"/>
    </source>
</evidence>
<dbReference type="AlphaFoldDB" id="D2VC15"/>
<reference evidence="8 9" key="1">
    <citation type="journal article" date="2010" name="Cell">
        <title>The genome of Naegleria gruberi illuminates early eukaryotic versatility.</title>
        <authorList>
            <person name="Fritz-Laylin L.K."/>
            <person name="Prochnik S.E."/>
            <person name="Ginger M.L."/>
            <person name="Dacks J.B."/>
            <person name="Carpenter M.L."/>
            <person name="Field M.C."/>
            <person name="Kuo A."/>
            <person name="Paredez A."/>
            <person name="Chapman J."/>
            <person name="Pham J."/>
            <person name="Shu S."/>
            <person name="Neupane R."/>
            <person name="Cipriano M."/>
            <person name="Mancuso J."/>
            <person name="Tu H."/>
            <person name="Salamov A."/>
            <person name="Lindquist E."/>
            <person name="Shapiro H."/>
            <person name="Lucas S."/>
            <person name="Grigoriev I.V."/>
            <person name="Cande W.Z."/>
            <person name="Fulton C."/>
            <person name="Rokhsar D.S."/>
            <person name="Dawson S.C."/>
        </authorList>
    </citation>
    <scope>NUCLEOTIDE SEQUENCE [LARGE SCALE GENOMIC DNA]</scope>
    <source>
        <strain evidence="8 9">NEG-M</strain>
    </source>
</reference>
<accession>D2VC15</accession>
<keyword evidence="4 6" id="KW-0472">Membrane</keyword>
<evidence type="ECO:0000256" key="1">
    <source>
        <dbReference type="ARBA" id="ARBA00004141"/>
    </source>
</evidence>
<dbReference type="InterPro" id="IPR004342">
    <property type="entry name" value="EXS_C"/>
</dbReference>
<dbReference type="VEuPathDB" id="AmoebaDB:NAEGRDRAFT_66411"/>
<evidence type="ECO:0000256" key="6">
    <source>
        <dbReference type="SAM" id="Phobius"/>
    </source>
</evidence>
<dbReference type="GO" id="GO:0006817">
    <property type="term" value="P:phosphate ion transport"/>
    <property type="evidence" value="ECO:0007669"/>
    <property type="project" value="TreeGrafter"/>
</dbReference>
<name>D2VC15_NAEGR</name>
<evidence type="ECO:0000256" key="4">
    <source>
        <dbReference type="ARBA" id="ARBA00023136"/>
    </source>
</evidence>
<dbReference type="GO" id="GO:0000822">
    <property type="term" value="F:inositol hexakisphosphate binding"/>
    <property type="evidence" value="ECO:0007669"/>
    <property type="project" value="TreeGrafter"/>
</dbReference>
<dbReference type="GO" id="GO:0005794">
    <property type="term" value="C:Golgi apparatus"/>
    <property type="evidence" value="ECO:0007669"/>
    <property type="project" value="TreeGrafter"/>
</dbReference>
<dbReference type="KEGG" id="ngr:NAEGRDRAFT_66411"/>
<sequence length="374" mass="44010">MLASPFTVVRFSDFFIADQLTSLSDVLFELQFIGCIYPATSKFSTISLFCSSTKSLGIPILNYIPYHVRLMQCLRKYYDTRQKMHLLNALKYFSSCLVIIIAFIDKLTLDNSNNILIGSFTILRIIYIIINIISTCLKLYWDLRVDMGLFEKKTKYWGLRSKLIFSPQYYYMAMFSNIILRWVWLPFLFVKSFVKIEKETLEWILYLFVFLEILRRFIWNIFRIEHENIANIENYRATKEIPLPFDTTTGTARVEQVESKRRFLNNFNNSKYGNNFMKALDFIKSNLLCFGQRYDDDEMWIIDEEELEKLRRENAKRPNLQIQLTLPFDLDALRRQYGIGNDTTNNSTTLSNDGPIAGDNNTDNNGRGVNQENV</sequence>
<dbReference type="GO" id="GO:0016036">
    <property type="term" value="P:cellular response to phosphate starvation"/>
    <property type="evidence" value="ECO:0007669"/>
    <property type="project" value="TreeGrafter"/>
</dbReference>
<dbReference type="EMBL" id="GG738862">
    <property type="protein sequence ID" value="EFC45668.1"/>
    <property type="molecule type" value="Genomic_DNA"/>
</dbReference>
<evidence type="ECO:0000256" key="2">
    <source>
        <dbReference type="ARBA" id="ARBA00022692"/>
    </source>
</evidence>
<dbReference type="Proteomes" id="UP000006671">
    <property type="component" value="Unassembled WGS sequence"/>
</dbReference>
<feature type="transmembrane region" description="Helical" evidence="6">
    <location>
        <begin position="162"/>
        <end position="183"/>
    </location>
</feature>
<dbReference type="eggNOG" id="KOG1162">
    <property type="taxonomic scope" value="Eukaryota"/>
</dbReference>
<organism evidence="9">
    <name type="scientific">Naegleria gruberi</name>
    <name type="common">Amoeba</name>
    <dbReference type="NCBI Taxonomy" id="5762"/>
    <lineage>
        <taxon>Eukaryota</taxon>
        <taxon>Discoba</taxon>
        <taxon>Heterolobosea</taxon>
        <taxon>Tetramitia</taxon>
        <taxon>Eutetramitia</taxon>
        <taxon>Vahlkampfiidae</taxon>
        <taxon>Naegleria</taxon>
    </lineage>
</organism>
<feature type="transmembrane region" description="Helical" evidence="6">
    <location>
        <begin position="203"/>
        <end position="222"/>
    </location>
</feature>
<feature type="region of interest" description="Disordered" evidence="5">
    <location>
        <begin position="340"/>
        <end position="374"/>
    </location>
</feature>
<feature type="transmembrane region" description="Helical" evidence="6">
    <location>
        <begin position="85"/>
        <end position="104"/>
    </location>
</feature>
<feature type="compositionally biased region" description="Polar residues" evidence="5">
    <location>
        <begin position="359"/>
        <end position="374"/>
    </location>
</feature>
<gene>
    <name evidence="8" type="ORF">NAEGRDRAFT_66411</name>
</gene>